<dbReference type="Proteomes" id="UP001217089">
    <property type="component" value="Unassembled WGS sequence"/>
</dbReference>
<dbReference type="EMBL" id="JARBDR010000903">
    <property type="protein sequence ID" value="KAJ8304652.1"/>
    <property type="molecule type" value="Genomic_DNA"/>
</dbReference>
<keyword evidence="3" id="KW-1185">Reference proteome</keyword>
<reference evidence="2 3" key="1">
    <citation type="submission" date="2022-12" db="EMBL/GenBank/DDBJ databases">
        <title>Chromosome-level genome of Tegillarca granosa.</title>
        <authorList>
            <person name="Kim J."/>
        </authorList>
    </citation>
    <scope>NUCLEOTIDE SEQUENCE [LARGE SCALE GENOMIC DNA]</scope>
    <source>
        <strain evidence="2">Teg-2019</strain>
        <tissue evidence="2">Adductor muscle</tissue>
    </source>
</reference>
<evidence type="ECO:0000313" key="3">
    <source>
        <dbReference type="Proteomes" id="UP001217089"/>
    </source>
</evidence>
<feature type="compositionally biased region" description="Polar residues" evidence="1">
    <location>
        <begin position="239"/>
        <end position="248"/>
    </location>
</feature>
<gene>
    <name evidence="2" type="ORF">KUTeg_018235</name>
</gene>
<feature type="region of interest" description="Disordered" evidence="1">
    <location>
        <begin position="1"/>
        <end position="31"/>
    </location>
</feature>
<evidence type="ECO:0000256" key="1">
    <source>
        <dbReference type="SAM" id="MobiDB-lite"/>
    </source>
</evidence>
<name>A0ABQ9EL55_TEGGR</name>
<dbReference type="PANTHER" id="PTHR35079:SF1">
    <property type="entry name" value="LUNG ADENOMA SUSCEPTIBILITY PROTEIN 2"/>
    <property type="match status" value="1"/>
</dbReference>
<dbReference type="InterPro" id="IPR052679">
    <property type="entry name" value="Cell_Prolif_Regulator"/>
</dbReference>
<comment type="caution">
    <text evidence="2">The sequence shown here is derived from an EMBL/GenBank/DDBJ whole genome shotgun (WGS) entry which is preliminary data.</text>
</comment>
<feature type="region of interest" description="Disordered" evidence="1">
    <location>
        <begin position="221"/>
        <end position="248"/>
    </location>
</feature>
<sequence length="332" mass="36986">MEMGVLNHSIGSASPGRGNHSVGASSPGRGPKCRIKCNGSRILIGNREFISATEALQAYLDQYAGITINRQKYDRSVEDLLNPKSVLHMTADRSLQTGIRDTVKEMKLAETKDAITESYDRMKASNTLREQDIDISKTKAPSWVEALDVANPVDSFWTKRDLMEGRPPPSWIHDMDKSDVSKNTPVKSSPVRPRRPNTPDTDLILDGDRPWEKPAVTFKSPVFMEDPPSKIHSPKMTDESPTLTGRQQPGSLEALKNMLFKLQCEASGGSSQGQKEKIEQILSKGLNPFIKTKKPGTNQSANRWDQETAITRRKYNITVLNVLGIYNLVLVR</sequence>
<accession>A0ABQ9EL55</accession>
<organism evidence="2 3">
    <name type="scientific">Tegillarca granosa</name>
    <name type="common">Malaysian cockle</name>
    <name type="synonym">Anadara granosa</name>
    <dbReference type="NCBI Taxonomy" id="220873"/>
    <lineage>
        <taxon>Eukaryota</taxon>
        <taxon>Metazoa</taxon>
        <taxon>Spiralia</taxon>
        <taxon>Lophotrochozoa</taxon>
        <taxon>Mollusca</taxon>
        <taxon>Bivalvia</taxon>
        <taxon>Autobranchia</taxon>
        <taxon>Pteriomorphia</taxon>
        <taxon>Arcoida</taxon>
        <taxon>Arcoidea</taxon>
        <taxon>Arcidae</taxon>
        <taxon>Tegillarca</taxon>
    </lineage>
</organism>
<evidence type="ECO:0000313" key="2">
    <source>
        <dbReference type="EMBL" id="KAJ8304652.1"/>
    </source>
</evidence>
<dbReference type="PANTHER" id="PTHR35079">
    <property type="entry name" value="LUNG ADENOMA SUSCEPTIBILITY PROTEIN 2"/>
    <property type="match status" value="1"/>
</dbReference>
<protein>
    <submittedName>
        <fullName evidence="2">Uncharacterized protein</fullName>
    </submittedName>
</protein>
<proteinExistence type="predicted"/>
<feature type="region of interest" description="Disordered" evidence="1">
    <location>
        <begin position="168"/>
        <end position="208"/>
    </location>
</feature>